<name>A0A3Q3KD86_MONAL</name>
<evidence type="ECO:0008006" key="10">
    <source>
        <dbReference type="Google" id="ProtNLM"/>
    </source>
</evidence>
<comment type="similarity">
    <text evidence="2">Belongs to the GnRH family.</text>
</comment>
<feature type="chain" id="PRO_5018642661" description="Gonadoliberin" evidence="7">
    <location>
        <begin position="27"/>
        <end position="97"/>
    </location>
</feature>
<dbReference type="InterPro" id="IPR002012">
    <property type="entry name" value="GnRH"/>
</dbReference>
<evidence type="ECO:0000256" key="6">
    <source>
        <dbReference type="ARBA" id="ARBA00023283"/>
    </source>
</evidence>
<evidence type="ECO:0000256" key="5">
    <source>
        <dbReference type="ARBA" id="ARBA00022815"/>
    </source>
</evidence>
<reference evidence="8" key="2">
    <citation type="submission" date="2025-09" db="UniProtKB">
        <authorList>
            <consortium name="Ensembl"/>
        </authorList>
    </citation>
    <scope>IDENTIFICATION</scope>
</reference>
<keyword evidence="3" id="KW-0964">Secreted</keyword>
<keyword evidence="4" id="KW-0372">Hormone</keyword>
<proteinExistence type="inferred from homology"/>
<evidence type="ECO:0000256" key="2">
    <source>
        <dbReference type="ARBA" id="ARBA00010968"/>
    </source>
</evidence>
<dbReference type="Ensembl" id="ENSMALT00000027405.1">
    <property type="protein sequence ID" value="ENSMALP00000026908.1"/>
    <property type="gene ID" value="ENSMALG00000018639.1"/>
</dbReference>
<evidence type="ECO:0000256" key="7">
    <source>
        <dbReference type="SAM" id="SignalP"/>
    </source>
</evidence>
<dbReference type="STRING" id="43700.ENSMALP00000026908"/>
<evidence type="ECO:0000313" key="8">
    <source>
        <dbReference type="Ensembl" id="ENSMALP00000026908.1"/>
    </source>
</evidence>
<dbReference type="Proteomes" id="UP000261600">
    <property type="component" value="Unplaced"/>
</dbReference>
<dbReference type="GO" id="GO:0005179">
    <property type="term" value="F:hormone activity"/>
    <property type="evidence" value="ECO:0007669"/>
    <property type="project" value="UniProtKB-KW"/>
</dbReference>
<evidence type="ECO:0000256" key="1">
    <source>
        <dbReference type="ARBA" id="ARBA00004613"/>
    </source>
</evidence>
<evidence type="ECO:0000256" key="3">
    <source>
        <dbReference type="ARBA" id="ARBA00022525"/>
    </source>
</evidence>
<organism evidence="8 9">
    <name type="scientific">Monopterus albus</name>
    <name type="common">Swamp eel</name>
    <dbReference type="NCBI Taxonomy" id="43700"/>
    <lineage>
        <taxon>Eukaryota</taxon>
        <taxon>Metazoa</taxon>
        <taxon>Chordata</taxon>
        <taxon>Craniata</taxon>
        <taxon>Vertebrata</taxon>
        <taxon>Euteleostomi</taxon>
        <taxon>Actinopterygii</taxon>
        <taxon>Neopterygii</taxon>
        <taxon>Teleostei</taxon>
        <taxon>Neoteleostei</taxon>
        <taxon>Acanthomorphata</taxon>
        <taxon>Anabantaria</taxon>
        <taxon>Synbranchiformes</taxon>
        <taxon>Synbranchidae</taxon>
        <taxon>Monopterus</taxon>
    </lineage>
</organism>
<protein>
    <recommendedName>
        <fullName evidence="10">Gonadoliberin</fullName>
    </recommendedName>
</protein>
<evidence type="ECO:0000313" key="9">
    <source>
        <dbReference type="Proteomes" id="UP000261600"/>
    </source>
</evidence>
<feature type="signal peptide" evidence="7">
    <location>
        <begin position="1"/>
        <end position="26"/>
    </location>
</feature>
<keyword evidence="9" id="KW-1185">Reference proteome</keyword>
<dbReference type="GO" id="GO:0005576">
    <property type="term" value="C:extracellular region"/>
    <property type="evidence" value="ECO:0007669"/>
    <property type="project" value="UniProtKB-SubCell"/>
</dbReference>
<keyword evidence="7" id="KW-0732">Signal</keyword>
<dbReference type="GeneID" id="109954912"/>
<dbReference type="RefSeq" id="XP_020446236.1">
    <property type="nucleotide sequence ID" value="XM_020590580.1"/>
</dbReference>
<accession>A0A3Q3KD86</accession>
<comment type="subcellular location">
    <subcellularLocation>
        <location evidence="1">Secreted</location>
    </subcellularLocation>
</comment>
<keyword evidence="6" id="KW-0873">Pyrrolidone carboxylic acid</keyword>
<reference evidence="8" key="1">
    <citation type="submission" date="2025-08" db="UniProtKB">
        <authorList>
            <consortium name="Ensembl"/>
        </authorList>
    </citation>
    <scope>IDENTIFICATION</scope>
</reference>
<dbReference type="PROSITE" id="PS00473">
    <property type="entry name" value="GNRH"/>
    <property type="match status" value="1"/>
</dbReference>
<sequence length="97" mass="10968">MHRRMTVKTMALWLLLVGTLVPQLYCQHWSFGLSPGGKRELNSLNTLGSIVEGFPHVDTPCSILRCAEELPFASIYRMKGFLDGVTDTENGHRTYKK</sequence>
<evidence type="ECO:0000256" key="4">
    <source>
        <dbReference type="ARBA" id="ARBA00022702"/>
    </source>
</evidence>
<dbReference type="AlphaFoldDB" id="A0A3Q3KD86"/>
<keyword evidence="5" id="KW-0027">Amidation</keyword>